<feature type="region of interest" description="Disordered" evidence="1">
    <location>
        <begin position="229"/>
        <end position="285"/>
    </location>
</feature>
<organism evidence="3">
    <name type="scientific">Tetraselmis sp. GSL018</name>
    <dbReference type="NCBI Taxonomy" id="582737"/>
    <lineage>
        <taxon>Eukaryota</taxon>
        <taxon>Viridiplantae</taxon>
        <taxon>Chlorophyta</taxon>
        <taxon>core chlorophytes</taxon>
        <taxon>Chlorodendrophyceae</taxon>
        <taxon>Chlorodendrales</taxon>
        <taxon>Chlorodendraceae</taxon>
        <taxon>Tetraselmis</taxon>
    </lineage>
</organism>
<dbReference type="InterPro" id="IPR019446">
    <property type="entry name" value="BMT5-like"/>
</dbReference>
<evidence type="ECO:0000313" key="3">
    <source>
        <dbReference type="EMBL" id="JAC78270.1"/>
    </source>
</evidence>
<proteinExistence type="predicted"/>
<dbReference type="EMBL" id="GBEZ01007176">
    <property type="protein sequence ID" value="JAC78270.1"/>
    <property type="molecule type" value="Transcribed_RNA"/>
</dbReference>
<sequence length="285" mass="32048">MPRGSERPFQKISSPFTRVIFNFPHTGSQRVHLNRLLLRGFFSSVQPHLAEGGEVHVTIKAVPPYSRWDIPAQAEAEGLQLSRKVPFRFADYPGYQHRTTEQDAVKFDAFEKKCVTLIFAATPQKPSEQLYKFETQDAAVLGRKQPEIQLPNCADRLQNPKEPSASVPKTHSAAGSKRERNKKLRAVQQRAQKLKQIIELSAVSPELPALGDNGMDDMDEAAHGASFRQVAEPDFGSHDTSKKSYNKRKSRPGRTLEMNVQGTQCHMPHRVSSKQKKSKSNVQHS</sequence>
<gene>
    <name evidence="3" type="ORF">TSPGSL018_15575</name>
</gene>
<feature type="compositionally biased region" description="Basic residues" evidence="1">
    <location>
        <begin position="267"/>
        <end position="279"/>
    </location>
</feature>
<dbReference type="PANTHER" id="PTHR11538:SF26">
    <property type="entry name" value="FERREDOXIN-FOLD ANTICODON-BINDING DOMAIN-CONTAINING PROTEIN 1"/>
    <property type="match status" value="1"/>
</dbReference>
<reference evidence="3" key="1">
    <citation type="submission" date="2014-05" db="EMBL/GenBank/DDBJ databases">
        <title>The transcriptome of the halophilic microalga Tetraselmis sp. GSL018 isolated from the Great Salt Lake, Utah.</title>
        <authorList>
            <person name="Jinkerson R.E."/>
            <person name="D'Adamo S."/>
            <person name="Posewitz M.C."/>
        </authorList>
    </citation>
    <scope>NUCLEOTIDE SEQUENCE</scope>
    <source>
        <strain evidence="3">GSL018</strain>
    </source>
</reference>
<dbReference type="AlphaFoldDB" id="A0A061S5U1"/>
<dbReference type="PANTHER" id="PTHR11538">
    <property type="entry name" value="PHENYLALANYL-TRNA SYNTHETASE"/>
    <property type="match status" value="1"/>
</dbReference>
<name>A0A061S5U1_9CHLO</name>
<accession>A0A061S5U1</accession>
<feature type="domain" description="25S rRNA (uridine-N(3))-methyltransferase BMT5-like" evidence="2">
    <location>
        <begin position="13"/>
        <end position="98"/>
    </location>
</feature>
<feature type="region of interest" description="Disordered" evidence="1">
    <location>
        <begin position="150"/>
        <end position="190"/>
    </location>
</feature>
<protein>
    <recommendedName>
        <fullName evidence="2">25S rRNA (uridine-N(3))-methyltransferase BMT5-like domain-containing protein</fullName>
    </recommendedName>
</protein>
<dbReference type="GO" id="GO:0005737">
    <property type="term" value="C:cytoplasm"/>
    <property type="evidence" value="ECO:0007669"/>
    <property type="project" value="TreeGrafter"/>
</dbReference>
<dbReference type="GO" id="GO:0070475">
    <property type="term" value="P:rRNA base methylation"/>
    <property type="evidence" value="ECO:0007669"/>
    <property type="project" value="InterPro"/>
</dbReference>
<dbReference type="GO" id="GO:0070042">
    <property type="term" value="F:rRNA (uridine-N3-)-methyltransferase activity"/>
    <property type="evidence" value="ECO:0007669"/>
    <property type="project" value="InterPro"/>
</dbReference>
<evidence type="ECO:0000256" key="1">
    <source>
        <dbReference type="SAM" id="MobiDB-lite"/>
    </source>
</evidence>
<evidence type="ECO:0000259" key="2">
    <source>
        <dbReference type="Pfam" id="PF10354"/>
    </source>
</evidence>
<dbReference type="Pfam" id="PF10354">
    <property type="entry name" value="BMT5-like"/>
    <property type="match status" value="1"/>
</dbReference>